<evidence type="ECO:0000313" key="3">
    <source>
        <dbReference type="Proteomes" id="UP001187315"/>
    </source>
</evidence>
<feature type="compositionally biased region" description="Basic and acidic residues" evidence="1">
    <location>
        <begin position="16"/>
        <end position="34"/>
    </location>
</feature>
<gene>
    <name evidence="2" type="ORF">Q7C36_023305</name>
</gene>
<name>A0AA88LJM5_TACVA</name>
<comment type="caution">
    <text evidence="2">The sequence shown here is derived from an EMBL/GenBank/DDBJ whole genome shotgun (WGS) entry which is preliminary data.</text>
</comment>
<feature type="region of interest" description="Disordered" evidence="1">
    <location>
        <begin position="117"/>
        <end position="164"/>
    </location>
</feature>
<keyword evidence="3" id="KW-1185">Reference proteome</keyword>
<dbReference type="Proteomes" id="UP001187315">
    <property type="component" value="Unassembled WGS sequence"/>
</dbReference>
<evidence type="ECO:0000256" key="1">
    <source>
        <dbReference type="SAM" id="MobiDB-lite"/>
    </source>
</evidence>
<feature type="region of interest" description="Disordered" evidence="1">
    <location>
        <begin position="1"/>
        <end position="42"/>
    </location>
</feature>
<sequence>MDEIQSNEESTTFNLRSEDDRQGEEQDVSDHAQRDSVGSWKKRKTKLEATVECFAKVLFDNLSKEWQLAMHMQASQNDHEARMFGMMVQAIKSAHHGPAMPPQGRMYMPFLTQQPHLHPSQVTHTHSPGPLAHSPQPTYLPHTSSSGRHYSLDEDQESHTFTPL</sequence>
<feature type="compositionally biased region" description="Polar residues" evidence="1">
    <location>
        <begin position="117"/>
        <end position="126"/>
    </location>
</feature>
<evidence type="ECO:0000313" key="2">
    <source>
        <dbReference type="EMBL" id="KAK2815039.1"/>
    </source>
</evidence>
<feature type="compositionally biased region" description="Polar residues" evidence="1">
    <location>
        <begin position="135"/>
        <end position="148"/>
    </location>
</feature>
<dbReference type="EMBL" id="JAVHJS010000026">
    <property type="protein sequence ID" value="KAK2815039.1"/>
    <property type="molecule type" value="Genomic_DNA"/>
</dbReference>
<reference evidence="2" key="1">
    <citation type="submission" date="2023-08" db="EMBL/GenBank/DDBJ databases">
        <title>Pelteobagrus vachellii genome.</title>
        <authorList>
            <person name="Liu H."/>
        </authorList>
    </citation>
    <scope>NUCLEOTIDE SEQUENCE</scope>
    <source>
        <strain evidence="2">PRFRI_2022a</strain>
        <tissue evidence="2">Muscle</tissue>
    </source>
</reference>
<proteinExistence type="predicted"/>
<accession>A0AA88LJM5</accession>
<protein>
    <submittedName>
        <fullName evidence="2">Uncharacterized protein</fullName>
    </submittedName>
</protein>
<organism evidence="2 3">
    <name type="scientific">Tachysurus vachellii</name>
    <name type="common">Darkbarbel catfish</name>
    <name type="synonym">Pelteobagrus vachellii</name>
    <dbReference type="NCBI Taxonomy" id="175792"/>
    <lineage>
        <taxon>Eukaryota</taxon>
        <taxon>Metazoa</taxon>
        <taxon>Chordata</taxon>
        <taxon>Craniata</taxon>
        <taxon>Vertebrata</taxon>
        <taxon>Euteleostomi</taxon>
        <taxon>Actinopterygii</taxon>
        <taxon>Neopterygii</taxon>
        <taxon>Teleostei</taxon>
        <taxon>Ostariophysi</taxon>
        <taxon>Siluriformes</taxon>
        <taxon>Bagridae</taxon>
        <taxon>Tachysurus</taxon>
    </lineage>
</organism>
<dbReference type="AlphaFoldDB" id="A0AA88LJM5"/>